<dbReference type="RefSeq" id="WP_345656577.1">
    <property type="nucleotide sequence ID" value="NZ_BAABKB010000031.1"/>
</dbReference>
<name>A0ABP9JEI8_9ACTN</name>
<feature type="domain" description="NAD-dependent epimerase/dehydratase" evidence="3">
    <location>
        <begin position="5"/>
        <end position="242"/>
    </location>
</feature>
<reference evidence="5" key="1">
    <citation type="journal article" date="2019" name="Int. J. Syst. Evol. Microbiol.">
        <title>The Global Catalogue of Microorganisms (GCM) 10K type strain sequencing project: providing services to taxonomists for standard genome sequencing and annotation.</title>
        <authorList>
            <consortium name="The Broad Institute Genomics Platform"/>
            <consortium name="The Broad Institute Genome Sequencing Center for Infectious Disease"/>
            <person name="Wu L."/>
            <person name="Ma J."/>
        </authorList>
    </citation>
    <scope>NUCLEOTIDE SEQUENCE [LARGE SCALE GENOMIC DNA]</scope>
    <source>
        <strain evidence="5">JCM 18409</strain>
    </source>
</reference>
<dbReference type="EMBL" id="BAABKB010000031">
    <property type="protein sequence ID" value="GAA5029150.1"/>
    <property type="molecule type" value="Genomic_DNA"/>
</dbReference>
<dbReference type="InterPro" id="IPR001509">
    <property type="entry name" value="Epimerase_deHydtase"/>
</dbReference>
<keyword evidence="5" id="KW-1185">Reference proteome</keyword>
<accession>A0ABP9JEI8</accession>
<dbReference type="SUPFAM" id="SSF51735">
    <property type="entry name" value="NAD(P)-binding Rossmann-fold domains"/>
    <property type="match status" value="1"/>
</dbReference>
<sequence>MSELVLVTGGTGYIGGWCIAELLHRGYHVRTTVRSADREKSVLDALSGEEDPAGRLDFAVADLTSDAGWDCALKGVDHVLHVASPLGVNSGKDPDTMIRAARDGTLRVLRAATSAGVKRIVMTSAANAASPSSYASEGITDETLWTDPEDPTLIPYRRSKTLAERAAWDFMAEQASGTELTTVLPGAVFGPILTKDNIGSVGIIARMLCGKMPGVPRIGLEVVDVRDLVDVHLRAMQSPAAAGQRFLATGEFMWMREMTQILRDDLGNEGRHVSTRQIPDTVVRLLARFRDPTLREITPALGRRNRHSTEKARTLLGWQPRSPRETVLDCAESLLAHGAVTV</sequence>
<proteinExistence type="inferred from homology"/>
<dbReference type="InterPro" id="IPR036291">
    <property type="entry name" value="NAD(P)-bd_dom_sf"/>
</dbReference>
<comment type="similarity">
    <text evidence="2">Belongs to the NAD(P)-dependent epimerase/dehydratase family. Dihydroflavonol-4-reductase subfamily.</text>
</comment>
<evidence type="ECO:0000256" key="2">
    <source>
        <dbReference type="ARBA" id="ARBA00023445"/>
    </source>
</evidence>
<organism evidence="4 5">
    <name type="scientific">Streptomyces siamensis</name>
    <dbReference type="NCBI Taxonomy" id="1274986"/>
    <lineage>
        <taxon>Bacteria</taxon>
        <taxon>Bacillati</taxon>
        <taxon>Actinomycetota</taxon>
        <taxon>Actinomycetes</taxon>
        <taxon>Kitasatosporales</taxon>
        <taxon>Streptomycetaceae</taxon>
        <taxon>Streptomyces</taxon>
    </lineage>
</organism>
<evidence type="ECO:0000313" key="4">
    <source>
        <dbReference type="EMBL" id="GAA5029150.1"/>
    </source>
</evidence>
<dbReference type="Pfam" id="PF01370">
    <property type="entry name" value="Epimerase"/>
    <property type="match status" value="1"/>
</dbReference>
<evidence type="ECO:0000259" key="3">
    <source>
        <dbReference type="Pfam" id="PF01370"/>
    </source>
</evidence>
<dbReference type="Proteomes" id="UP001501759">
    <property type="component" value="Unassembled WGS sequence"/>
</dbReference>
<dbReference type="PANTHER" id="PTHR10366">
    <property type="entry name" value="NAD DEPENDENT EPIMERASE/DEHYDRATASE"/>
    <property type="match status" value="1"/>
</dbReference>
<protein>
    <submittedName>
        <fullName evidence="4">Aldehyde reductase</fullName>
    </submittedName>
</protein>
<comment type="caution">
    <text evidence="4">The sequence shown here is derived from an EMBL/GenBank/DDBJ whole genome shotgun (WGS) entry which is preliminary data.</text>
</comment>
<dbReference type="InterPro" id="IPR050425">
    <property type="entry name" value="NAD(P)_dehydrat-like"/>
</dbReference>
<keyword evidence="1" id="KW-0560">Oxidoreductase</keyword>
<dbReference type="Gene3D" id="3.40.50.720">
    <property type="entry name" value="NAD(P)-binding Rossmann-like Domain"/>
    <property type="match status" value="1"/>
</dbReference>
<evidence type="ECO:0000256" key="1">
    <source>
        <dbReference type="ARBA" id="ARBA00023002"/>
    </source>
</evidence>
<gene>
    <name evidence="4" type="ORF">GCM10023335_67860</name>
</gene>
<dbReference type="PANTHER" id="PTHR10366:SF564">
    <property type="entry name" value="STEROL-4-ALPHA-CARBOXYLATE 3-DEHYDROGENASE, DECARBOXYLATING"/>
    <property type="match status" value="1"/>
</dbReference>
<evidence type="ECO:0000313" key="5">
    <source>
        <dbReference type="Proteomes" id="UP001501759"/>
    </source>
</evidence>